<reference evidence="1" key="1">
    <citation type="journal article" date="2023" name="IScience">
        <title>Live-bearing cockroach genome reveals convergent evolutionary mechanisms linked to viviparity in insects and beyond.</title>
        <authorList>
            <person name="Fouks B."/>
            <person name="Harrison M.C."/>
            <person name="Mikhailova A.A."/>
            <person name="Marchal E."/>
            <person name="English S."/>
            <person name="Carruthers M."/>
            <person name="Jennings E.C."/>
            <person name="Chiamaka E.L."/>
            <person name="Frigard R.A."/>
            <person name="Pippel M."/>
            <person name="Attardo G.M."/>
            <person name="Benoit J.B."/>
            <person name="Bornberg-Bauer E."/>
            <person name="Tobe S.S."/>
        </authorList>
    </citation>
    <scope>NUCLEOTIDE SEQUENCE</scope>
    <source>
        <strain evidence="1">Stay&amp;Tobe</strain>
    </source>
</reference>
<comment type="caution">
    <text evidence="1">The sequence shown here is derived from an EMBL/GenBank/DDBJ whole genome shotgun (WGS) entry which is preliminary data.</text>
</comment>
<feature type="non-terminal residue" evidence="1">
    <location>
        <position position="55"/>
    </location>
</feature>
<evidence type="ECO:0000313" key="2">
    <source>
        <dbReference type="Proteomes" id="UP001233999"/>
    </source>
</evidence>
<sequence length="55" mass="6267">PTAYNNNFQEANLYTDITFSTFMNIFRNRLRVPLSRPTFRPQLRRASSVAMGGAG</sequence>
<name>A0AAD8E1J2_DIPPU</name>
<evidence type="ECO:0000313" key="1">
    <source>
        <dbReference type="EMBL" id="KAJ9573913.1"/>
    </source>
</evidence>
<reference evidence="1" key="2">
    <citation type="submission" date="2023-05" db="EMBL/GenBank/DDBJ databases">
        <authorList>
            <person name="Fouks B."/>
        </authorList>
    </citation>
    <scope>NUCLEOTIDE SEQUENCE</scope>
    <source>
        <strain evidence="1">Stay&amp;Tobe</strain>
        <tissue evidence="1">Testes</tissue>
    </source>
</reference>
<dbReference type="AlphaFoldDB" id="A0AAD8E1J2"/>
<organism evidence="1 2">
    <name type="scientific">Diploptera punctata</name>
    <name type="common">Pacific beetle cockroach</name>
    <dbReference type="NCBI Taxonomy" id="6984"/>
    <lineage>
        <taxon>Eukaryota</taxon>
        <taxon>Metazoa</taxon>
        <taxon>Ecdysozoa</taxon>
        <taxon>Arthropoda</taxon>
        <taxon>Hexapoda</taxon>
        <taxon>Insecta</taxon>
        <taxon>Pterygota</taxon>
        <taxon>Neoptera</taxon>
        <taxon>Polyneoptera</taxon>
        <taxon>Dictyoptera</taxon>
        <taxon>Blattodea</taxon>
        <taxon>Blaberoidea</taxon>
        <taxon>Blaberidae</taxon>
        <taxon>Diplopterinae</taxon>
        <taxon>Diploptera</taxon>
    </lineage>
</organism>
<accession>A0AAD8E1J2</accession>
<protein>
    <submittedName>
        <fullName evidence="1">Uncharacterized protein</fullName>
    </submittedName>
</protein>
<keyword evidence="2" id="KW-1185">Reference proteome</keyword>
<proteinExistence type="predicted"/>
<dbReference type="EMBL" id="JASPKZ010010672">
    <property type="protein sequence ID" value="KAJ9573913.1"/>
    <property type="molecule type" value="Genomic_DNA"/>
</dbReference>
<feature type="non-terminal residue" evidence="1">
    <location>
        <position position="1"/>
    </location>
</feature>
<dbReference type="Proteomes" id="UP001233999">
    <property type="component" value="Unassembled WGS sequence"/>
</dbReference>
<gene>
    <name evidence="1" type="ORF">L9F63_008712</name>
</gene>